<accession>A0ABN8CVP5</accession>
<name>A0ABN8CVP5_9STRA</name>
<reference evidence="1 2" key="1">
    <citation type="submission" date="2021-11" db="EMBL/GenBank/DDBJ databases">
        <authorList>
            <person name="Islam A."/>
            <person name="Islam S."/>
            <person name="Flora M.S."/>
            <person name="Rahman M."/>
            <person name="Ziaur R.M."/>
            <person name="Epstein J.H."/>
            <person name="Hassan M."/>
            <person name="Klassen M."/>
            <person name="Woodard K."/>
            <person name="Webb A."/>
            <person name="Webby R.J."/>
            <person name="El Zowalaty M.E."/>
        </authorList>
    </citation>
    <scope>NUCLEOTIDE SEQUENCE [LARGE SCALE GENOMIC DNA]</scope>
    <source>
        <strain evidence="1">Pbs1</strain>
    </source>
</reference>
<sequence>MTIAETTIFRSDEVHRRSRLCEGSPYLGRHIEVVIPPCTAAAILSLSALPWKDFLHTLKAGNIEQVCIVITDESVTEEVLEALPTAAACKEGELAPVLPRESIPRCYYAQAEGKLEPVMFRMTRAAARRAGGPTMRL</sequence>
<gene>
    <name evidence="1" type="ORF">PBS001_LOCUS3532</name>
</gene>
<evidence type="ECO:0000313" key="2">
    <source>
        <dbReference type="Proteomes" id="UP001158986"/>
    </source>
</evidence>
<keyword evidence="2" id="KW-1185">Reference proteome</keyword>
<organism evidence="1 2">
    <name type="scientific">Peronospora belbahrii</name>
    <dbReference type="NCBI Taxonomy" id="622444"/>
    <lineage>
        <taxon>Eukaryota</taxon>
        <taxon>Sar</taxon>
        <taxon>Stramenopiles</taxon>
        <taxon>Oomycota</taxon>
        <taxon>Peronosporomycetes</taxon>
        <taxon>Peronosporales</taxon>
        <taxon>Peronosporaceae</taxon>
        <taxon>Peronospora</taxon>
    </lineage>
</organism>
<protein>
    <submittedName>
        <fullName evidence="1">Uncharacterized protein</fullName>
    </submittedName>
</protein>
<proteinExistence type="predicted"/>
<dbReference type="EMBL" id="CAKLCB010000211">
    <property type="protein sequence ID" value="CAH0516895.1"/>
    <property type="molecule type" value="Genomic_DNA"/>
</dbReference>
<dbReference type="Proteomes" id="UP001158986">
    <property type="component" value="Unassembled WGS sequence"/>
</dbReference>
<comment type="caution">
    <text evidence="1">The sequence shown here is derived from an EMBL/GenBank/DDBJ whole genome shotgun (WGS) entry which is preliminary data.</text>
</comment>
<evidence type="ECO:0000313" key="1">
    <source>
        <dbReference type="EMBL" id="CAH0516895.1"/>
    </source>
</evidence>